<dbReference type="AlphaFoldDB" id="A0A1V6SI92"/>
<evidence type="ECO:0000313" key="2">
    <source>
        <dbReference type="Proteomes" id="UP000191285"/>
    </source>
</evidence>
<sequence length="114" mass="13512">MPFIAGMSPATFISPEMPEATPRLFSTAPDCYCGARMSRRRTNRNDNGNKNRWRYECRDRSCKKIVFDDWEGVRDENPLCDCEEFTRGQMKRDGVFVFRCARNECYFREELQDD</sequence>
<organism evidence="1 2">
    <name type="scientific">Penicillium steckii</name>
    <dbReference type="NCBI Taxonomy" id="303698"/>
    <lineage>
        <taxon>Eukaryota</taxon>
        <taxon>Fungi</taxon>
        <taxon>Dikarya</taxon>
        <taxon>Ascomycota</taxon>
        <taxon>Pezizomycotina</taxon>
        <taxon>Eurotiomycetes</taxon>
        <taxon>Eurotiomycetidae</taxon>
        <taxon>Eurotiales</taxon>
        <taxon>Aspergillaceae</taxon>
        <taxon>Penicillium</taxon>
    </lineage>
</organism>
<comment type="caution">
    <text evidence="1">The sequence shown here is derived from an EMBL/GenBank/DDBJ whole genome shotgun (WGS) entry which is preliminary data.</text>
</comment>
<protein>
    <submittedName>
        <fullName evidence="1">Uncharacterized protein</fullName>
    </submittedName>
</protein>
<name>A0A1V6SI92_9EURO</name>
<gene>
    <name evidence="1" type="ORF">PENSTE_c046G06093</name>
</gene>
<dbReference type="Proteomes" id="UP000191285">
    <property type="component" value="Unassembled WGS sequence"/>
</dbReference>
<dbReference type="OrthoDB" id="4481740at2759"/>
<keyword evidence="2" id="KW-1185">Reference proteome</keyword>
<dbReference type="EMBL" id="MLKD01000046">
    <property type="protein sequence ID" value="OQE13755.1"/>
    <property type="molecule type" value="Genomic_DNA"/>
</dbReference>
<proteinExistence type="predicted"/>
<accession>A0A1V6SI92</accession>
<reference evidence="2" key="1">
    <citation type="journal article" date="2017" name="Nat. Microbiol.">
        <title>Global analysis of biosynthetic gene clusters reveals vast potential of secondary metabolite production in Penicillium species.</title>
        <authorList>
            <person name="Nielsen J.C."/>
            <person name="Grijseels S."/>
            <person name="Prigent S."/>
            <person name="Ji B."/>
            <person name="Dainat J."/>
            <person name="Nielsen K.F."/>
            <person name="Frisvad J.C."/>
            <person name="Workman M."/>
            <person name="Nielsen J."/>
        </authorList>
    </citation>
    <scope>NUCLEOTIDE SEQUENCE [LARGE SCALE GENOMIC DNA]</scope>
    <source>
        <strain evidence="2">IBT 24891</strain>
    </source>
</reference>
<evidence type="ECO:0000313" key="1">
    <source>
        <dbReference type="EMBL" id="OQE13755.1"/>
    </source>
</evidence>